<evidence type="ECO:0000256" key="6">
    <source>
        <dbReference type="ARBA" id="ARBA00023004"/>
    </source>
</evidence>
<keyword evidence="4" id="KW-0223">Dioxygenase</keyword>
<dbReference type="GO" id="GO:0031418">
    <property type="term" value="F:L-ascorbic acid binding"/>
    <property type="evidence" value="ECO:0007669"/>
    <property type="project" value="UniProtKB-KW"/>
</dbReference>
<keyword evidence="5" id="KW-0560">Oxidoreductase</keyword>
<name>A0A6P8HDD2_ACTTE</name>
<evidence type="ECO:0000313" key="11">
    <source>
        <dbReference type="RefSeq" id="XP_031554409.1"/>
    </source>
</evidence>
<dbReference type="PROSITE" id="PS51471">
    <property type="entry name" value="FE2OG_OXY"/>
    <property type="match status" value="1"/>
</dbReference>
<feature type="domain" description="Fe2OG dioxygenase" evidence="9">
    <location>
        <begin position="250"/>
        <end position="393"/>
    </location>
</feature>
<gene>
    <name evidence="11" type="primary">LOC116291380</name>
</gene>
<dbReference type="InterPro" id="IPR044862">
    <property type="entry name" value="Pro_4_hyd_alph_FE2OG_OXY"/>
</dbReference>
<evidence type="ECO:0000259" key="8">
    <source>
        <dbReference type="PROSITE" id="PS50222"/>
    </source>
</evidence>
<dbReference type="Pfam" id="PF13640">
    <property type="entry name" value="2OG-FeII_Oxy_3"/>
    <property type="match status" value="1"/>
</dbReference>
<dbReference type="GO" id="GO:0005509">
    <property type="term" value="F:calcium ion binding"/>
    <property type="evidence" value="ECO:0007669"/>
    <property type="project" value="InterPro"/>
</dbReference>
<dbReference type="GO" id="GO:0005783">
    <property type="term" value="C:endoplasmic reticulum"/>
    <property type="evidence" value="ECO:0007669"/>
    <property type="project" value="TreeGrafter"/>
</dbReference>
<dbReference type="KEGG" id="aten:116291380"/>
<dbReference type="InParanoid" id="A0A6P8HDD2"/>
<dbReference type="InterPro" id="IPR045054">
    <property type="entry name" value="P4HA-like"/>
</dbReference>
<dbReference type="InterPro" id="IPR006620">
    <property type="entry name" value="Pro_4_hyd_alph"/>
</dbReference>
<keyword evidence="3" id="KW-0847">Vitamin C</keyword>
<reference evidence="11" key="1">
    <citation type="submission" date="2025-08" db="UniProtKB">
        <authorList>
            <consortium name="RefSeq"/>
        </authorList>
    </citation>
    <scope>IDENTIFICATION</scope>
    <source>
        <tissue evidence="11">Tentacle</tissue>
    </source>
</reference>
<dbReference type="InterPro" id="IPR005123">
    <property type="entry name" value="Oxoglu/Fe-dep_dioxygenase_dom"/>
</dbReference>
<feature type="domain" description="EF-hand" evidence="8">
    <location>
        <begin position="160"/>
        <end position="195"/>
    </location>
</feature>
<dbReference type="Proteomes" id="UP000515163">
    <property type="component" value="Unplaced"/>
</dbReference>
<evidence type="ECO:0000256" key="2">
    <source>
        <dbReference type="ARBA" id="ARBA00022723"/>
    </source>
</evidence>
<protein>
    <submittedName>
        <fullName evidence="11">Transmembrane prolyl 4-hydroxylase-like</fullName>
    </submittedName>
</protein>
<organism evidence="10 11">
    <name type="scientific">Actinia tenebrosa</name>
    <name type="common">Australian red waratah sea anemone</name>
    <dbReference type="NCBI Taxonomy" id="6105"/>
    <lineage>
        <taxon>Eukaryota</taxon>
        <taxon>Metazoa</taxon>
        <taxon>Cnidaria</taxon>
        <taxon>Anthozoa</taxon>
        <taxon>Hexacorallia</taxon>
        <taxon>Actiniaria</taxon>
        <taxon>Actiniidae</taxon>
        <taxon>Actinia</taxon>
    </lineage>
</organism>
<dbReference type="AlphaFoldDB" id="A0A6P8HDD2"/>
<keyword evidence="2" id="KW-0479">Metal-binding</keyword>
<evidence type="ECO:0000256" key="3">
    <source>
        <dbReference type="ARBA" id="ARBA00022896"/>
    </source>
</evidence>
<dbReference type="InterPro" id="IPR011992">
    <property type="entry name" value="EF-hand-dom_pair"/>
</dbReference>
<feature type="signal peptide" evidence="7">
    <location>
        <begin position="1"/>
        <end position="18"/>
    </location>
</feature>
<dbReference type="RefSeq" id="XP_031554409.1">
    <property type="nucleotide sequence ID" value="XM_031698549.1"/>
</dbReference>
<dbReference type="GeneID" id="116291380"/>
<evidence type="ECO:0000259" key="9">
    <source>
        <dbReference type="PROSITE" id="PS51471"/>
    </source>
</evidence>
<dbReference type="PROSITE" id="PS50222">
    <property type="entry name" value="EF_HAND_2"/>
    <property type="match status" value="1"/>
</dbReference>
<evidence type="ECO:0000256" key="5">
    <source>
        <dbReference type="ARBA" id="ARBA00023002"/>
    </source>
</evidence>
<dbReference type="OrthoDB" id="420380at2759"/>
<feature type="chain" id="PRO_5028110860" evidence="7">
    <location>
        <begin position="19"/>
        <end position="401"/>
    </location>
</feature>
<accession>A0A6P8HDD2</accession>
<keyword evidence="10" id="KW-1185">Reference proteome</keyword>
<keyword evidence="6" id="KW-0408">Iron</keyword>
<evidence type="ECO:0000256" key="7">
    <source>
        <dbReference type="SAM" id="SignalP"/>
    </source>
</evidence>
<dbReference type="InterPro" id="IPR002048">
    <property type="entry name" value="EF_hand_dom"/>
</dbReference>
<dbReference type="SUPFAM" id="SSF47473">
    <property type="entry name" value="EF-hand"/>
    <property type="match status" value="1"/>
</dbReference>
<keyword evidence="7" id="KW-0732">Signal</keyword>
<dbReference type="Gene3D" id="2.60.120.620">
    <property type="entry name" value="q2cbj1_9rhob like domain"/>
    <property type="match status" value="1"/>
</dbReference>
<dbReference type="GO" id="GO:0005506">
    <property type="term" value="F:iron ion binding"/>
    <property type="evidence" value="ECO:0007669"/>
    <property type="project" value="InterPro"/>
</dbReference>
<evidence type="ECO:0000256" key="1">
    <source>
        <dbReference type="ARBA" id="ARBA00001961"/>
    </source>
</evidence>
<comment type="cofactor">
    <cofactor evidence="1">
        <name>L-ascorbate</name>
        <dbReference type="ChEBI" id="CHEBI:38290"/>
    </cofactor>
</comment>
<dbReference type="PANTHER" id="PTHR10869">
    <property type="entry name" value="PROLYL 4-HYDROXYLASE ALPHA SUBUNIT"/>
    <property type="match status" value="1"/>
</dbReference>
<dbReference type="PANTHER" id="PTHR10869:SF246">
    <property type="entry name" value="TRANSMEMBRANE PROLYL 4-HYDROXYLASE"/>
    <property type="match status" value="1"/>
</dbReference>
<evidence type="ECO:0000313" key="10">
    <source>
        <dbReference type="Proteomes" id="UP000515163"/>
    </source>
</evidence>
<dbReference type="GO" id="GO:0004656">
    <property type="term" value="F:procollagen-proline 4-dioxygenase activity"/>
    <property type="evidence" value="ECO:0007669"/>
    <property type="project" value="TreeGrafter"/>
</dbReference>
<proteinExistence type="predicted"/>
<dbReference type="SMART" id="SM00702">
    <property type="entry name" value="P4Hc"/>
    <property type="match status" value="1"/>
</dbReference>
<sequence length="401" mass="45731">MCGKRILLLVFMVVLTPAAKYIEDKNDQSMITQTSSRFCSLLSSNCHHLFSRRRGFEVGHIQFIHFKGKQYEIVTRSLRPLMFEIPGFLSNTECDHIVKLAVQKGLETSKTLAEYSRPVTPAIMDLIISRYKRIGRRFANHLGSVKKMREFINQAEGLYPRKADAEKIFKMFDVNKDSNITEDELFLAPDNVIQSLYNCLEEYKSNPIYAPRYSTNTWLTMSGKSLDNILRELQEKIEKVTNLPKHIVEGSEDLQIVHYSVDGHFHGHYDSTEDGIGRNLPCCKQQGVDPKSCHLCRYITILFYLNDVTRGGETVFPAAGAKNVYLNQSSNLSLHCHNANIVMKPKKGTAIMWYNHHLDPKTGLLGNLDVYSLHGGCDVLEGSKWIANRWINIPKDHPPLP</sequence>
<evidence type="ECO:0000256" key="4">
    <source>
        <dbReference type="ARBA" id="ARBA00022964"/>
    </source>
</evidence>